<evidence type="ECO:0000313" key="1">
    <source>
        <dbReference type="EMBL" id="BAI69813.1"/>
    </source>
</evidence>
<protein>
    <submittedName>
        <fullName evidence="1">Uncharacterized protein</fullName>
    </submittedName>
</protein>
<sequence>MKRVLFLFSLFLLSMAEPVKLSKNIHIKVIDAEGITHHLRGISCNGRDYLKVSEGSIEYSIPFESIKHIKVLSQKEGILDINVELTNGIERRISVSANTYCTSQSELGKASFYIKDVRDIFIEKGEQR</sequence>
<gene>
    <name evidence="1" type="ordered locus">HTH_1362</name>
</gene>
<evidence type="ECO:0000313" key="2">
    <source>
        <dbReference type="Proteomes" id="UP000002574"/>
    </source>
</evidence>
<dbReference type="RefSeq" id="WP_012963993.1">
    <property type="nucleotide sequence ID" value="NC_013799.1"/>
</dbReference>
<dbReference type="KEGG" id="hth:HTH_1362"/>
<keyword evidence="2" id="KW-1185">Reference proteome</keyword>
<organism evidence="1 2">
    <name type="scientific">Hydrogenobacter thermophilus (strain DSM 6534 / IAM 12695 / TK-6)</name>
    <dbReference type="NCBI Taxonomy" id="608538"/>
    <lineage>
        <taxon>Bacteria</taxon>
        <taxon>Pseudomonadati</taxon>
        <taxon>Aquificota</taxon>
        <taxon>Aquificia</taxon>
        <taxon>Aquificales</taxon>
        <taxon>Aquificaceae</taxon>
        <taxon>Hydrogenobacter</taxon>
    </lineage>
</organism>
<dbReference type="OrthoDB" id="14806at2"/>
<dbReference type="KEGG" id="hte:Hydth_1353"/>
<dbReference type="STRING" id="608538.HTH_1362"/>
<proteinExistence type="predicted"/>
<name>D3DJ11_HYDTT</name>
<accession>D3DJ11</accession>
<dbReference type="Proteomes" id="UP000002574">
    <property type="component" value="Chromosome"/>
</dbReference>
<dbReference type="EMBL" id="AP011112">
    <property type="protein sequence ID" value="BAI69813.1"/>
    <property type="molecule type" value="Genomic_DNA"/>
</dbReference>
<dbReference type="AlphaFoldDB" id="D3DJ11"/>
<reference evidence="1 2" key="1">
    <citation type="journal article" date="2010" name="J. Bacteriol.">
        <title>Complete genome sequence of the thermophilic, obligately chemolithoautotrophic hydrogen-oxidizing bacterium Hydrogenobacter thermophilus TK-6.</title>
        <authorList>
            <person name="Arai H."/>
            <person name="Kanbe H."/>
            <person name="Ishii M."/>
            <person name="Igarashi Y."/>
        </authorList>
    </citation>
    <scope>NUCLEOTIDE SEQUENCE [LARGE SCALE GENOMIC DNA]</scope>
    <source>
        <strain evidence="2">DSM 6534 / IAM 12695 / TK-6 [Tokyo]</strain>
    </source>
</reference>